<evidence type="ECO:0000259" key="2">
    <source>
        <dbReference type="SMART" id="SM00470"/>
    </source>
</evidence>
<feature type="domain" description="ParB-like N-terminal" evidence="2">
    <location>
        <begin position="7"/>
        <end position="95"/>
    </location>
</feature>
<accession>A0ABY4N6L0</accession>
<dbReference type="PANTHER" id="PTHR33375">
    <property type="entry name" value="CHROMOSOME-PARTITIONING PROTEIN PARB-RELATED"/>
    <property type="match status" value="1"/>
</dbReference>
<dbReference type="Pfam" id="PF02195">
    <property type="entry name" value="ParB_N"/>
    <property type="match status" value="1"/>
</dbReference>
<dbReference type="InterPro" id="IPR050336">
    <property type="entry name" value="Chromosome_partition/occlusion"/>
</dbReference>
<evidence type="ECO:0000313" key="4">
    <source>
        <dbReference type="Proteomes" id="UP001055868"/>
    </source>
</evidence>
<name>A0ABY4N6L0_9MICO</name>
<dbReference type="Gene3D" id="3.90.1530.10">
    <property type="entry name" value="Conserved hypothetical protein from pyrococcus furiosus pfu- 392566-001, ParB domain"/>
    <property type="match status" value="1"/>
</dbReference>
<protein>
    <submittedName>
        <fullName evidence="3">ParB N-terminal domain-containing protein</fullName>
    </submittedName>
</protein>
<dbReference type="SUPFAM" id="SSF110849">
    <property type="entry name" value="ParB/Sulfiredoxin"/>
    <property type="match status" value="1"/>
</dbReference>
<dbReference type="RefSeq" id="WP_249478668.1">
    <property type="nucleotide sequence ID" value="NZ_CP097218.1"/>
</dbReference>
<evidence type="ECO:0000313" key="3">
    <source>
        <dbReference type="EMBL" id="UQN29471.1"/>
    </source>
</evidence>
<organism evidence="3 4">
    <name type="scientific">Brachybacterium kimchii</name>
    <dbReference type="NCBI Taxonomy" id="2942909"/>
    <lineage>
        <taxon>Bacteria</taxon>
        <taxon>Bacillati</taxon>
        <taxon>Actinomycetota</taxon>
        <taxon>Actinomycetes</taxon>
        <taxon>Micrococcales</taxon>
        <taxon>Dermabacteraceae</taxon>
        <taxon>Brachybacterium</taxon>
    </lineage>
</organism>
<keyword evidence="4" id="KW-1185">Reference proteome</keyword>
<dbReference type="InterPro" id="IPR003115">
    <property type="entry name" value="ParB_N"/>
</dbReference>
<reference evidence="3" key="1">
    <citation type="submission" date="2022-05" db="EMBL/GenBank/DDBJ databases">
        <title>Genomic analysis of Brachybacterium sp. CBA3104.</title>
        <authorList>
            <person name="Roh S.W."/>
            <person name="Kim Y.B."/>
            <person name="Kim Y."/>
        </authorList>
    </citation>
    <scope>NUCLEOTIDE SEQUENCE</scope>
    <source>
        <strain evidence="3">CBA3104</strain>
    </source>
</reference>
<dbReference type="SMART" id="SM00470">
    <property type="entry name" value="ParB"/>
    <property type="match status" value="1"/>
</dbReference>
<feature type="region of interest" description="Disordered" evidence="1">
    <location>
        <begin position="133"/>
        <end position="164"/>
    </location>
</feature>
<dbReference type="InterPro" id="IPR036086">
    <property type="entry name" value="ParB/Sulfiredoxin_sf"/>
</dbReference>
<gene>
    <name evidence="3" type="ORF">M4486_17830</name>
</gene>
<dbReference type="PANTHER" id="PTHR33375:SF1">
    <property type="entry name" value="CHROMOSOME-PARTITIONING PROTEIN PARB-RELATED"/>
    <property type="match status" value="1"/>
</dbReference>
<sequence length="164" mass="17268">MHDLTIHHVPVADLALLPGNPRQGDVGAVVESMRTNGVYQPIIVNQGTLTGRPLEVIAGNHRAQAAQQLGMATVPAILLDLDDDAATRIALADNRTSDLADYDTAALVVMLQSLDGYAGTGYDGDDLDDLLRDLAGPPEKPTPTPSGPTERLCPSCGYDLNQGD</sequence>
<dbReference type="Proteomes" id="UP001055868">
    <property type="component" value="Chromosome"/>
</dbReference>
<proteinExistence type="predicted"/>
<evidence type="ECO:0000256" key="1">
    <source>
        <dbReference type="SAM" id="MobiDB-lite"/>
    </source>
</evidence>
<dbReference type="EMBL" id="CP097218">
    <property type="protein sequence ID" value="UQN29471.1"/>
    <property type="molecule type" value="Genomic_DNA"/>
</dbReference>